<dbReference type="AlphaFoldDB" id="B9XLQ3"/>
<feature type="transmembrane region" description="Helical" evidence="1">
    <location>
        <begin position="276"/>
        <end position="294"/>
    </location>
</feature>
<keyword evidence="1" id="KW-0812">Transmembrane</keyword>
<keyword evidence="1" id="KW-1133">Transmembrane helix</keyword>
<feature type="transmembrane region" description="Helical" evidence="1">
    <location>
        <begin position="357"/>
        <end position="379"/>
    </location>
</feature>
<feature type="transmembrane region" description="Helical" evidence="1">
    <location>
        <begin position="12"/>
        <end position="29"/>
    </location>
</feature>
<name>B9XLQ3_PEDPL</name>
<feature type="transmembrane region" description="Helical" evidence="1">
    <location>
        <begin position="120"/>
        <end position="140"/>
    </location>
</feature>
<feature type="transmembrane region" description="Helical" evidence="1">
    <location>
        <begin position="82"/>
        <end position="108"/>
    </location>
</feature>
<evidence type="ECO:0000313" key="3">
    <source>
        <dbReference type="Proteomes" id="UP000003688"/>
    </source>
</evidence>
<dbReference type="OrthoDB" id="1081439at2"/>
<sequence length="862" mass="95651" precursor="true">MNPLITKEIRLLLPGYITALLLAVFSAWLSSWEASVEDIPIAMILAPLLVGTLLLALSSFGREFGMSTFSLLMSQPLTRSRIWWTKVTVLALAMATIFGACILSSIFWQHTHLDEIGGALNLAIAFLVILSSALWTTLFFRQIIAALWFALLIPMAIWTAMSWFGASTITTIITFLSYSMVSLWWAWYQFHRTQEVAWTGGNMALPEWKAANTASEPVGRSYHPIGALFLKELKLHQVALMGMAGLFILHLGAIAVRKVAHNASDYSLLKGTLESFPAFWILVPLLTASLTVADERRLGTMEGNLCLPVSTRVQFSIKLFFALVLGGLLSALLLWIAEAIGVLVGAGGWFGGISLSFHGSGLGSICILFVAVALISFYASTLTRNLIQAVAAAAITILVLGSIFRFAAALPYPLGLRLWDDLLLILIATPTLIIVLIWLAHTNFQHLAEARRLWSRNLCTLFLSMLGIATVTTALYHRAWEYLGPLERAHGPALLSISQPPILDTAFYGTSVLLPDGRLWRDHIVYDPGRPLFMIKDTPWFGLGGQWLGSKGDRFLNGSNWMAQASRYWVSAAIQSNGTLWVSERRSPAAEWKTNYHPSPLPPADLVRFGDDTNWKDVVHGPGHEDMVLLKTDGTLWRWGNNGSTKKGLIEVTPHQLDSDSDWTHILSAGSDLFAWKKSGEAWKITNVRPNTPEPLLDHELVAVRWKVFDNMEWRSLANYQFLQFAVRNDGTLWGYTTIGKTGRKRNSITLISQPKLVKIGEVSDWVSVATSYEMMVALKSDGSLWKWDLHTSLLDLDNPHILELPARLGSHHDWVALAASHSSIVTLAADGTLWDWWNTGSSPSLFAPSRKPTRMANIFDQ</sequence>
<organism evidence="2 3">
    <name type="scientific">Pedosphaera parvula (strain Ellin514)</name>
    <dbReference type="NCBI Taxonomy" id="320771"/>
    <lineage>
        <taxon>Bacteria</taxon>
        <taxon>Pseudomonadati</taxon>
        <taxon>Verrucomicrobiota</taxon>
        <taxon>Pedosphaerae</taxon>
        <taxon>Pedosphaerales</taxon>
        <taxon>Pedosphaeraceae</taxon>
        <taxon>Pedosphaera</taxon>
    </lineage>
</organism>
<proteinExistence type="predicted"/>
<keyword evidence="3" id="KW-1185">Reference proteome</keyword>
<accession>B9XLQ3</accession>
<dbReference type="InterPro" id="IPR009091">
    <property type="entry name" value="RCC1/BLIP-II"/>
</dbReference>
<dbReference type="EMBL" id="ABOX02000030">
    <property type="protein sequence ID" value="EEF59301.1"/>
    <property type="molecule type" value="Genomic_DNA"/>
</dbReference>
<dbReference type="SUPFAM" id="SSF50985">
    <property type="entry name" value="RCC1/BLIP-II"/>
    <property type="match status" value="1"/>
</dbReference>
<evidence type="ECO:0000256" key="1">
    <source>
        <dbReference type="SAM" id="Phobius"/>
    </source>
</evidence>
<feature type="transmembrane region" description="Helical" evidence="1">
    <location>
        <begin position="147"/>
        <end position="166"/>
    </location>
</feature>
<feature type="transmembrane region" description="Helical" evidence="1">
    <location>
        <begin position="41"/>
        <end position="61"/>
    </location>
</feature>
<protein>
    <submittedName>
        <fullName evidence="2">Uncharacterized protein</fullName>
    </submittedName>
</protein>
<feature type="transmembrane region" description="Helical" evidence="1">
    <location>
        <begin position="422"/>
        <end position="441"/>
    </location>
</feature>
<dbReference type="RefSeq" id="WP_007416742.1">
    <property type="nucleotide sequence ID" value="NZ_ABOX02000030.1"/>
</dbReference>
<dbReference type="Proteomes" id="UP000003688">
    <property type="component" value="Unassembled WGS sequence"/>
</dbReference>
<gene>
    <name evidence="2" type="ORF">Cflav_PD2152</name>
</gene>
<feature type="transmembrane region" description="Helical" evidence="1">
    <location>
        <begin position="238"/>
        <end position="256"/>
    </location>
</feature>
<feature type="transmembrane region" description="Helical" evidence="1">
    <location>
        <begin position="172"/>
        <end position="188"/>
    </location>
</feature>
<dbReference type="STRING" id="320771.Cflav_PD2152"/>
<comment type="caution">
    <text evidence="2">The sequence shown here is derived from an EMBL/GenBank/DDBJ whole genome shotgun (WGS) entry which is preliminary data.</text>
</comment>
<feature type="transmembrane region" description="Helical" evidence="1">
    <location>
        <begin position="315"/>
        <end position="337"/>
    </location>
</feature>
<evidence type="ECO:0000313" key="2">
    <source>
        <dbReference type="EMBL" id="EEF59301.1"/>
    </source>
</evidence>
<feature type="transmembrane region" description="Helical" evidence="1">
    <location>
        <begin position="453"/>
        <end position="476"/>
    </location>
</feature>
<feature type="transmembrane region" description="Helical" evidence="1">
    <location>
        <begin position="386"/>
        <end position="410"/>
    </location>
</feature>
<keyword evidence="1" id="KW-0472">Membrane</keyword>
<reference evidence="2 3" key="1">
    <citation type="journal article" date="2011" name="J. Bacteriol.">
        <title>Genome sequence of 'Pedosphaera parvula' Ellin514, an aerobic Verrucomicrobial isolate from pasture soil.</title>
        <authorList>
            <person name="Kant R."/>
            <person name="van Passel M.W."/>
            <person name="Sangwan P."/>
            <person name="Palva A."/>
            <person name="Lucas S."/>
            <person name="Copeland A."/>
            <person name="Lapidus A."/>
            <person name="Glavina Del Rio T."/>
            <person name="Dalin E."/>
            <person name="Tice H."/>
            <person name="Bruce D."/>
            <person name="Goodwin L."/>
            <person name="Pitluck S."/>
            <person name="Chertkov O."/>
            <person name="Larimer F.W."/>
            <person name="Land M.L."/>
            <person name="Hauser L."/>
            <person name="Brettin T.S."/>
            <person name="Detter J.C."/>
            <person name="Han S."/>
            <person name="de Vos W.M."/>
            <person name="Janssen P.H."/>
            <person name="Smidt H."/>
        </authorList>
    </citation>
    <scope>NUCLEOTIDE SEQUENCE [LARGE SCALE GENOMIC DNA]</scope>
    <source>
        <strain evidence="2 3">Ellin514</strain>
    </source>
</reference>
<dbReference type="Gene3D" id="2.130.10.30">
    <property type="entry name" value="Regulator of chromosome condensation 1/beta-lactamase-inhibitor protein II"/>
    <property type="match status" value="2"/>
</dbReference>